<accession>A0A9P4NUT5</accession>
<comment type="caution">
    <text evidence="2">The sequence shown here is derived from an EMBL/GenBank/DDBJ whole genome shotgun (WGS) entry which is preliminary data.</text>
</comment>
<name>A0A9P4NUT5_9PEZI</name>
<gene>
    <name evidence="2" type="ORF">EJ08DRAFT_677537</name>
</gene>
<evidence type="ECO:0000313" key="3">
    <source>
        <dbReference type="Proteomes" id="UP000800235"/>
    </source>
</evidence>
<dbReference type="EMBL" id="MU007025">
    <property type="protein sequence ID" value="KAF2432669.1"/>
    <property type="molecule type" value="Genomic_DNA"/>
</dbReference>
<dbReference type="SUPFAM" id="SSF82199">
    <property type="entry name" value="SET domain"/>
    <property type="match status" value="1"/>
</dbReference>
<organism evidence="2 3">
    <name type="scientific">Tothia fuscella</name>
    <dbReference type="NCBI Taxonomy" id="1048955"/>
    <lineage>
        <taxon>Eukaryota</taxon>
        <taxon>Fungi</taxon>
        <taxon>Dikarya</taxon>
        <taxon>Ascomycota</taxon>
        <taxon>Pezizomycotina</taxon>
        <taxon>Dothideomycetes</taxon>
        <taxon>Pleosporomycetidae</taxon>
        <taxon>Venturiales</taxon>
        <taxon>Cylindrosympodiaceae</taxon>
        <taxon>Tothia</taxon>
    </lineage>
</organism>
<protein>
    <recommendedName>
        <fullName evidence="1">SET domain-containing protein</fullName>
    </recommendedName>
</protein>
<dbReference type="Gene3D" id="2.170.270.10">
    <property type="entry name" value="SET domain"/>
    <property type="match status" value="1"/>
</dbReference>
<keyword evidence="3" id="KW-1185">Reference proteome</keyword>
<sequence>MAQNYRTSDTGTAHGRIMVATPIIRAGELILTETPLIEGDSRVSPADWEKSPFLNQTTSKTSNPVRTLNAAERQFFSELAGSGTTQYGRVKKNSFSESNDDETSMIVRIFRNINYINHSCLPNAIVYYNSEFARDPVTNEWEGRGILRAVKKPAIGDEINICYQTDQAWTPKRIESLSKQYGFTCECPACPKGIRETSEIVEYNVSVVRRAQMQVLYTVLLRHYPQNDAEQPAAIAVRILNDDDEDPQDSDPEIYGKSLEYLTLLEEEGIVDQRYVQALYFAAYFAHRAKRHDHAASFAG</sequence>
<reference evidence="2" key="1">
    <citation type="journal article" date="2020" name="Stud. Mycol.">
        <title>101 Dothideomycetes genomes: a test case for predicting lifestyles and emergence of pathogens.</title>
        <authorList>
            <person name="Haridas S."/>
            <person name="Albert R."/>
            <person name="Binder M."/>
            <person name="Bloem J."/>
            <person name="Labutti K."/>
            <person name="Salamov A."/>
            <person name="Andreopoulos B."/>
            <person name="Baker S."/>
            <person name="Barry K."/>
            <person name="Bills G."/>
            <person name="Bluhm B."/>
            <person name="Cannon C."/>
            <person name="Castanera R."/>
            <person name="Culley D."/>
            <person name="Daum C."/>
            <person name="Ezra D."/>
            <person name="Gonzalez J."/>
            <person name="Henrissat B."/>
            <person name="Kuo A."/>
            <person name="Liang C."/>
            <person name="Lipzen A."/>
            <person name="Lutzoni F."/>
            <person name="Magnuson J."/>
            <person name="Mondo S."/>
            <person name="Nolan M."/>
            <person name="Ohm R."/>
            <person name="Pangilinan J."/>
            <person name="Park H.-J."/>
            <person name="Ramirez L."/>
            <person name="Alfaro M."/>
            <person name="Sun H."/>
            <person name="Tritt A."/>
            <person name="Yoshinaga Y."/>
            <person name="Zwiers L.-H."/>
            <person name="Turgeon B."/>
            <person name="Goodwin S."/>
            <person name="Spatafora J."/>
            <person name="Crous P."/>
            <person name="Grigoriev I."/>
        </authorList>
    </citation>
    <scope>NUCLEOTIDE SEQUENCE</scope>
    <source>
        <strain evidence="2">CBS 130266</strain>
    </source>
</reference>
<dbReference type="Proteomes" id="UP000800235">
    <property type="component" value="Unassembled WGS sequence"/>
</dbReference>
<dbReference type="InterPro" id="IPR053185">
    <property type="entry name" value="SET_domain_protein"/>
</dbReference>
<dbReference type="InterPro" id="IPR046341">
    <property type="entry name" value="SET_dom_sf"/>
</dbReference>
<evidence type="ECO:0000259" key="1">
    <source>
        <dbReference type="PROSITE" id="PS50280"/>
    </source>
</evidence>
<evidence type="ECO:0000313" key="2">
    <source>
        <dbReference type="EMBL" id="KAF2432669.1"/>
    </source>
</evidence>
<dbReference type="InterPro" id="IPR001214">
    <property type="entry name" value="SET_dom"/>
</dbReference>
<dbReference type="PANTHER" id="PTHR47332:SF4">
    <property type="entry name" value="SET DOMAIN-CONTAINING PROTEIN 5"/>
    <property type="match status" value="1"/>
</dbReference>
<dbReference type="Pfam" id="PF00856">
    <property type="entry name" value="SET"/>
    <property type="match status" value="1"/>
</dbReference>
<dbReference type="PANTHER" id="PTHR47332">
    <property type="entry name" value="SET DOMAIN-CONTAINING PROTEIN 5"/>
    <property type="match status" value="1"/>
</dbReference>
<proteinExistence type="predicted"/>
<dbReference type="OrthoDB" id="265717at2759"/>
<feature type="domain" description="SET" evidence="1">
    <location>
        <begin position="3"/>
        <end position="164"/>
    </location>
</feature>
<dbReference type="CDD" id="cd20071">
    <property type="entry name" value="SET_SMYD"/>
    <property type="match status" value="1"/>
</dbReference>
<dbReference type="PROSITE" id="PS50280">
    <property type="entry name" value="SET"/>
    <property type="match status" value="1"/>
</dbReference>
<dbReference type="AlphaFoldDB" id="A0A9P4NUT5"/>